<sequence length="53" mass="6396">MMRRKARLHNKAKVTNQLDENKRFNKHYKKAFKKVEQEYVNSTIESGLDEKNT</sequence>
<keyword evidence="3" id="KW-1185">Reference proteome</keyword>
<accession>A0A9D3Z5P0</accession>
<feature type="compositionally biased region" description="Basic residues" evidence="1">
    <location>
        <begin position="1"/>
        <end position="12"/>
    </location>
</feature>
<name>A0A9D3Z5P0_DREPO</name>
<gene>
    <name evidence="2" type="ORF">DPMN_070160</name>
</gene>
<reference evidence="2" key="1">
    <citation type="journal article" date="2019" name="bioRxiv">
        <title>The Genome of the Zebra Mussel, Dreissena polymorpha: A Resource for Invasive Species Research.</title>
        <authorList>
            <person name="McCartney M.A."/>
            <person name="Auch B."/>
            <person name="Kono T."/>
            <person name="Mallez S."/>
            <person name="Zhang Y."/>
            <person name="Obille A."/>
            <person name="Becker A."/>
            <person name="Abrahante J.E."/>
            <person name="Garbe J."/>
            <person name="Badalamenti J.P."/>
            <person name="Herman A."/>
            <person name="Mangelson H."/>
            <person name="Liachko I."/>
            <person name="Sullivan S."/>
            <person name="Sone E.D."/>
            <person name="Koren S."/>
            <person name="Silverstein K.A.T."/>
            <person name="Beckman K.B."/>
            <person name="Gohl D.M."/>
        </authorList>
    </citation>
    <scope>NUCLEOTIDE SEQUENCE</scope>
    <source>
        <strain evidence="2">Duluth1</strain>
        <tissue evidence="2">Whole animal</tissue>
    </source>
</reference>
<dbReference type="AlphaFoldDB" id="A0A9D3Z5P0"/>
<evidence type="ECO:0000313" key="2">
    <source>
        <dbReference type="EMBL" id="KAH3710669.1"/>
    </source>
</evidence>
<feature type="region of interest" description="Disordered" evidence="1">
    <location>
        <begin position="1"/>
        <end position="21"/>
    </location>
</feature>
<dbReference type="Proteomes" id="UP000828390">
    <property type="component" value="Unassembled WGS sequence"/>
</dbReference>
<evidence type="ECO:0000313" key="3">
    <source>
        <dbReference type="Proteomes" id="UP000828390"/>
    </source>
</evidence>
<evidence type="ECO:0000256" key="1">
    <source>
        <dbReference type="SAM" id="MobiDB-lite"/>
    </source>
</evidence>
<organism evidence="2 3">
    <name type="scientific">Dreissena polymorpha</name>
    <name type="common">Zebra mussel</name>
    <name type="synonym">Mytilus polymorpha</name>
    <dbReference type="NCBI Taxonomy" id="45954"/>
    <lineage>
        <taxon>Eukaryota</taxon>
        <taxon>Metazoa</taxon>
        <taxon>Spiralia</taxon>
        <taxon>Lophotrochozoa</taxon>
        <taxon>Mollusca</taxon>
        <taxon>Bivalvia</taxon>
        <taxon>Autobranchia</taxon>
        <taxon>Heteroconchia</taxon>
        <taxon>Euheterodonta</taxon>
        <taxon>Imparidentia</taxon>
        <taxon>Neoheterodontei</taxon>
        <taxon>Myida</taxon>
        <taxon>Dreissenoidea</taxon>
        <taxon>Dreissenidae</taxon>
        <taxon>Dreissena</taxon>
    </lineage>
</organism>
<comment type="caution">
    <text evidence="2">The sequence shown here is derived from an EMBL/GenBank/DDBJ whole genome shotgun (WGS) entry which is preliminary data.</text>
</comment>
<protein>
    <submittedName>
        <fullName evidence="2">Uncharacterized protein</fullName>
    </submittedName>
</protein>
<dbReference type="EMBL" id="JAIWYP010000014">
    <property type="protein sequence ID" value="KAH3710669.1"/>
    <property type="molecule type" value="Genomic_DNA"/>
</dbReference>
<proteinExistence type="predicted"/>
<reference evidence="2" key="2">
    <citation type="submission" date="2020-11" db="EMBL/GenBank/DDBJ databases">
        <authorList>
            <person name="McCartney M.A."/>
            <person name="Auch B."/>
            <person name="Kono T."/>
            <person name="Mallez S."/>
            <person name="Becker A."/>
            <person name="Gohl D.M."/>
            <person name="Silverstein K.A.T."/>
            <person name="Koren S."/>
            <person name="Bechman K.B."/>
            <person name="Herman A."/>
            <person name="Abrahante J.E."/>
            <person name="Garbe J."/>
        </authorList>
    </citation>
    <scope>NUCLEOTIDE SEQUENCE</scope>
    <source>
        <strain evidence="2">Duluth1</strain>
        <tissue evidence="2">Whole animal</tissue>
    </source>
</reference>